<evidence type="ECO:0000313" key="9">
    <source>
        <dbReference type="Proteomes" id="UP001165653"/>
    </source>
</evidence>
<dbReference type="PANTHER" id="PTHR43133">
    <property type="entry name" value="RNA POLYMERASE ECF-TYPE SIGMA FACTO"/>
    <property type="match status" value="1"/>
</dbReference>
<evidence type="ECO:0000259" key="6">
    <source>
        <dbReference type="Pfam" id="PF04542"/>
    </source>
</evidence>
<dbReference type="InterPro" id="IPR014284">
    <property type="entry name" value="RNA_pol_sigma-70_dom"/>
</dbReference>
<evidence type="ECO:0000259" key="7">
    <source>
        <dbReference type="Pfam" id="PF08281"/>
    </source>
</evidence>
<dbReference type="Gene3D" id="1.10.10.10">
    <property type="entry name" value="Winged helix-like DNA-binding domain superfamily/Winged helix DNA-binding domain"/>
    <property type="match status" value="1"/>
</dbReference>
<dbReference type="InterPro" id="IPR013249">
    <property type="entry name" value="RNA_pol_sigma70_r4_t2"/>
</dbReference>
<evidence type="ECO:0000256" key="1">
    <source>
        <dbReference type="ARBA" id="ARBA00010641"/>
    </source>
</evidence>
<feature type="domain" description="RNA polymerase sigma factor 70 region 4 type 2" evidence="7">
    <location>
        <begin position="102"/>
        <end position="153"/>
    </location>
</feature>
<gene>
    <name evidence="8" type="ORF">OJ996_17185</name>
</gene>
<dbReference type="Pfam" id="PF08281">
    <property type="entry name" value="Sigma70_r4_2"/>
    <property type="match status" value="1"/>
</dbReference>
<feature type="domain" description="RNA polymerase sigma-70 region 2" evidence="6">
    <location>
        <begin position="16"/>
        <end position="77"/>
    </location>
</feature>
<evidence type="ECO:0000256" key="3">
    <source>
        <dbReference type="ARBA" id="ARBA00023082"/>
    </source>
</evidence>
<keyword evidence="9" id="KW-1185">Reference proteome</keyword>
<evidence type="ECO:0000313" key="8">
    <source>
        <dbReference type="EMBL" id="MCW1915323.1"/>
    </source>
</evidence>
<keyword evidence="2" id="KW-0805">Transcription regulation</keyword>
<accession>A0ABT3G650</accession>
<evidence type="ECO:0000256" key="5">
    <source>
        <dbReference type="ARBA" id="ARBA00023163"/>
    </source>
</evidence>
<keyword evidence="5" id="KW-0804">Transcription</keyword>
<comment type="caution">
    <text evidence="8">The sequence shown here is derived from an EMBL/GenBank/DDBJ whole genome shotgun (WGS) entry which is preliminary data.</text>
</comment>
<dbReference type="InterPro" id="IPR007627">
    <property type="entry name" value="RNA_pol_sigma70_r2"/>
</dbReference>
<dbReference type="SUPFAM" id="SSF88946">
    <property type="entry name" value="Sigma2 domain of RNA polymerase sigma factors"/>
    <property type="match status" value="1"/>
</dbReference>
<keyword evidence="4" id="KW-0238">DNA-binding</keyword>
<dbReference type="InterPro" id="IPR036388">
    <property type="entry name" value="WH-like_DNA-bd_sf"/>
</dbReference>
<comment type="similarity">
    <text evidence="1">Belongs to the sigma-70 factor family. ECF subfamily.</text>
</comment>
<dbReference type="InterPro" id="IPR013325">
    <property type="entry name" value="RNA_pol_sigma_r2"/>
</dbReference>
<dbReference type="Pfam" id="PF04542">
    <property type="entry name" value="Sigma70_r2"/>
    <property type="match status" value="1"/>
</dbReference>
<organism evidence="8 9">
    <name type="scientific">Luteolibacter rhizosphaerae</name>
    <dbReference type="NCBI Taxonomy" id="2989719"/>
    <lineage>
        <taxon>Bacteria</taxon>
        <taxon>Pseudomonadati</taxon>
        <taxon>Verrucomicrobiota</taxon>
        <taxon>Verrucomicrobiia</taxon>
        <taxon>Verrucomicrobiales</taxon>
        <taxon>Verrucomicrobiaceae</taxon>
        <taxon>Luteolibacter</taxon>
    </lineage>
</organism>
<dbReference type="EMBL" id="JAPDDR010000009">
    <property type="protein sequence ID" value="MCW1915323.1"/>
    <property type="molecule type" value="Genomic_DNA"/>
</dbReference>
<dbReference type="InterPro" id="IPR013324">
    <property type="entry name" value="RNA_pol_sigma_r3/r4-like"/>
</dbReference>
<evidence type="ECO:0000256" key="2">
    <source>
        <dbReference type="ARBA" id="ARBA00023015"/>
    </source>
</evidence>
<sequence>MATRDTEQDWNEWLAEHAGRFLLFARQQTRCGQDAEDVLQDALVESWKRAGGRPDIALVYATIHRRAIDLARRTSRRLVRERATEPEEFFASSLADAELAAQLEKEIKRLPEPQRQVLTLKFWGGLTFAEVAAALDIPQGTAASRYRLALDALRQTLSLTLI</sequence>
<dbReference type="RefSeq" id="WP_264514872.1">
    <property type="nucleotide sequence ID" value="NZ_JAPDDR010000009.1"/>
</dbReference>
<dbReference type="Proteomes" id="UP001165653">
    <property type="component" value="Unassembled WGS sequence"/>
</dbReference>
<reference evidence="8" key="1">
    <citation type="submission" date="2022-10" db="EMBL/GenBank/DDBJ databases">
        <title>Luteolibacter sp. GHJ8, whole genome shotgun sequencing project.</title>
        <authorList>
            <person name="Zhao G."/>
            <person name="Shen L."/>
        </authorList>
    </citation>
    <scope>NUCLEOTIDE SEQUENCE</scope>
    <source>
        <strain evidence="8">GHJ8</strain>
    </source>
</reference>
<dbReference type="SUPFAM" id="SSF88659">
    <property type="entry name" value="Sigma3 and sigma4 domains of RNA polymerase sigma factors"/>
    <property type="match status" value="1"/>
</dbReference>
<dbReference type="Gene3D" id="1.10.1740.10">
    <property type="match status" value="1"/>
</dbReference>
<dbReference type="InterPro" id="IPR039425">
    <property type="entry name" value="RNA_pol_sigma-70-like"/>
</dbReference>
<dbReference type="CDD" id="cd06171">
    <property type="entry name" value="Sigma70_r4"/>
    <property type="match status" value="1"/>
</dbReference>
<protein>
    <submittedName>
        <fullName evidence="8">RNA polymerase sigma factor</fullName>
    </submittedName>
</protein>
<name>A0ABT3G650_9BACT</name>
<proteinExistence type="inferred from homology"/>
<dbReference type="PANTHER" id="PTHR43133:SF8">
    <property type="entry name" value="RNA POLYMERASE SIGMA FACTOR HI_1459-RELATED"/>
    <property type="match status" value="1"/>
</dbReference>
<evidence type="ECO:0000256" key="4">
    <source>
        <dbReference type="ARBA" id="ARBA00023125"/>
    </source>
</evidence>
<keyword evidence="3" id="KW-0731">Sigma factor</keyword>
<dbReference type="NCBIfam" id="TIGR02937">
    <property type="entry name" value="sigma70-ECF"/>
    <property type="match status" value="1"/>
</dbReference>